<evidence type="ECO:0000313" key="11">
    <source>
        <dbReference type="Proteomes" id="UP000093000"/>
    </source>
</evidence>
<feature type="signal peptide" evidence="8">
    <location>
        <begin position="1"/>
        <end position="19"/>
    </location>
</feature>
<dbReference type="FunCoup" id="A0A1C7NLC2">
    <property type="interactions" value="1"/>
</dbReference>
<comment type="subunit">
    <text evidence="3">Monomer.</text>
</comment>
<dbReference type="InterPro" id="IPR039670">
    <property type="entry name" value="NPC2-like"/>
</dbReference>
<organism evidence="10 11">
    <name type="scientific">Choanephora cucurbitarum</name>
    <dbReference type="NCBI Taxonomy" id="101091"/>
    <lineage>
        <taxon>Eukaryota</taxon>
        <taxon>Fungi</taxon>
        <taxon>Fungi incertae sedis</taxon>
        <taxon>Mucoromycota</taxon>
        <taxon>Mucoromycotina</taxon>
        <taxon>Mucoromycetes</taxon>
        <taxon>Mucorales</taxon>
        <taxon>Mucorineae</taxon>
        <taxon>Choanephoraceae</taxon>
        <taxon>Choanephoroideae</taxon>
        <taxon>Choanephora</taxon>
    </lineage>
</organism>
<dbReference type="SMART" id="SM00737">
    <property type="entry name" value="ML"/>
    <property type="match status" value="1"/>
</dbReference>
<evidence type="ECO:0000256" key="5">
    <source>
        <dbReference type="ARBA" id="ARBA00022448"/>
    </source>
</evidence>
<dbReference type="OrthoDB" id="6409159at2759"/>
<evidence type="ECO:0000259" key="9">
    <source>
        <dbReference type="SMART" id="SM00737"/>
    </source>
</evidence>
<keyword evidence="11" id="KW-1185">Reference proteome</keyword>
<evidence type="ECO:0000256" key="3">
    <source>
        <dbReference type="ARBA" id="ARBA00011245"/>
    </source>
</evidence>
<sequence>MKLSSLVVFSAAVLGFANASYLPGFLVQDSDAGFSMSDSTKLITNCGDEKDILSIDYIGLNPDPPVKGQDLQIDFKGYLSETVPNGTYVQIIVKYGVVRLIQKKFDLCEKIEEVDEKCPIPQGNLEFTKVVALPKEILFTPEKKRVTCLIGQTTFPRTGRI</sequence>
<evidence type="ECO:0000256" key="2">
    <source>
        <dbReference type="ARBA" id="ARBA00006370"/>
    </source>
</evidence>
<keyword evidence="6 8" id="KW-0732">Signal</keyword>
<evidence type="ECO:0000256" key="8">
    <source>
        <dbReference type="SAM" id="SignalP"/>
    </source>
</evidence>
<comment type="similarity">
    <text evidence="2">Belongs to the NPC2 family.</text>
</comment>
<dbReference type="GO" id="GO:0015918">
    <property type="term" value="P:sterol transport"/>
    <property type="evidence" value="ECO:0007669"/>
    <property type="project" value="InterPro"/>
</dbReference>
<dbReference type="Gene3D" id="2.70.220.10">
    <property type="entry name" value="Ganglioside GM2 activator"/>
    <property type="match status" value="1"/>
</dbReference>
<dbReference type="Pfam" id="PF02221">
    <property type="entry name" value="E1_DerP2_DerF2"/>
    <property type="match status" value="1"/>
</dbReference>
<evidence type="ECO:0000313" key="10">
    <source>
        <dbReference type="EMBL" id="OBZ89276.1"/>
    </source>
</evidence>
<accession>A0A1C7NLC2</accession>
<evidence type="ECO:0000256" key="1">
    <source>
        <dbReference type="ARBA" id="ARBA00002053"/>
    </source>
</evidence>
<dbReference type="EMBL" id="LUGH01000104">
    <property type="protein sequence ID" value="OBZ89276.1"/>
    <property type="molecule type" value="Genomic_DNA"/>
</dbReference>
<dbReference type="InterPro" id="IPR036846">
    <property type="entry name" value="GM2-AP_sf"/>
</dbReference>
<feature type="chain" id="PRO_5008889769" description="Phosphatidylglycerol/phosphatidylinositol transfer protein" evidence="8">
    <location>
        <begin position="20"/>
        <end position="161"/>
    </location>
</feature>
<comment type="caution">
    <text evidence="10">The sequence shown here is derived from an EMBL/GenBank/DDBJ whole genome shotgun (WGS) entry which is preliminary data.</text>
</comment>
<keyword evidence="5" id="KW-0813">Transport</keyword>
<dbReference type="GO" id="GO:0032934">
    <property type="term" value="F:sterol binding"/>
    <property type="evidence" value="ECO:0007669"/>
    <property type="project" value="InterPro"/>
</dbReference>
<dbReference type="AlphaFoldDB" id="A0A1C7NLC2"/>
<feature type="domain" description="MD-2-related lipid-recognition" evidence="9">
    <location>
        <begin position="43"/>
        <end position="153"/>
    </location>
</feature>
<reference evidence="10 11" key="1">
    <citation type="submission" date="2016-03" db="EMBL/GenBank/DDBJ databases">
        <title>Choanephora cucurbitarum.</title>
        <authorList>
            <person name="Min B."/>
            <person name="Park H."/>
            <person name="Park J.-H."/>
            <person name="Shin H.-D."/>
            <person name="Choi I.-G."/>
        </authorList>
    </citation>
    <scope>NUCLEOTIDE SEQUENCE [LARGE SCALE GENOMIC DNA]</scope>
    <source>
        <strain evidence="10 11">KUS-F28377</strain>
    </source>
</reference>
<protein>
    <recommendedName>
        <fullName evidence="4">Phosphatidylglycerol/phosphatidylinositol transfer protein</fullName>
    </recommendedName>
</protein>
<dbReference type="InterPro" id="IPR003172">
    <property type="entry name" value="ML_dom"/>
</dbReference>
<dbReference type="PANTHER" id="PTHR11306">
    <property type="entry name" value="NIEMANN PICK TYPE C2 PROTEIN NPC2-RELATED"/>
    <property type="match status" value="1"/>
</dbReference>
<name>A0A1C7NLC2_9FUNG</name>
<dbReference type="Proteomes" id="UP000093000">
    <property type="component" value="Unassembled WGS sequence"/>
</dbReference>
<dbReference type="PANTHER" id="PTHR11306:SF0">
    <property type="entry name" value="PHOSPHATIDYLGLYCEROL_PHOSPHATIDYLINOSITOL TRANSFER PROTEIN"/>
    <property type="match status" value="1"/>
</dbReference>
<dbReference type="SUPFAM" id="SSF81296">
    <property type="entry name" value="E set domains"/>
    <property type="match status" value="1"/>
</dbReference>
<keyword evidence="7" id="KW-0445">Lipid transport</keyword>
<evidence type="ECO:0000256" key="6">
    <source>
        <dbReference type="ARBA" id="ARBA00022729"/>
    </source>
</evidence>
<comment type="function">
    <text evidence="1">Catalyzes the intermembrane transfer of phosphatidylglycerol and phosphatidylinositol.</text>
</comment>
<evidence type="ECO:0000256" key="4">
    <source>
        <dbReference type="ARBA" id="ARBA00016056"/>
    </source>
</evidence>
<dbReference type="InParanoid" id="A0A1C7NLC2"/>
<evidence type="ECO:0000256" key="7">
    <source>
        <dbReference type="ARBA" id="ARBA00023055"/>
    </source>
</evidence>
<proteinExistence type="inferred from homology"/>
<dbReference type="InterPro" id="IPR014756">
    <property type="entry name" value="Ig_E-set"/>
</dbReference>
<gene>
    <name evidence="10" type="primary">NPC2_0</name>
    <name evidence="10" type="ORF">A0J61_02684</name>
</gene>